<reference evidence="7 8" key="1">
    <citation type="submission" date="2024-06" db="EMBL/GenBank/DDBJ databases">
        <title>The Natural Products Discovery Center: Release of the First 8490 Sequenced Strains for Exploring Actinobacteria Biosynthetic Diversity.</title>
        <authorList>
            <person name="Kalkreuter E."/>
            <person name="Kautsar S.A."/>
            <person name="Yang D."/>
            <person name="Bader C.D."/>
            <person name="Teijaro C.N."/>
            <person name="Fluegel L."/>
            <person name="Davis C.M."/>
            <person name="Simpson J.R."/>
            <person name="Lauterbach L."/>
            <person name="Steele A.D."/>
            <person name="Gui C."/>
            <person name="Meng S."/>
            <person name="Li G."/>
            <person name="Viehrig K."/>
            <person name="Ye F."/>
            <person name="Su P."/>
            <person name="Kiefer A.F."/>
            <person name="Nichols A."/>
            <person name="Cepeda A.J."/>
            <person name="Yan W."/>
            <person name="Fan B."/>
            <person name="Jiang Y."/>
            <person name="Adhikari A."/>
            <person name="Zheng C.-J."/>
            <person name="Schuster L."/>
            <person name="Cowan T.M."/>
            <person name="Smanski M.J."/>
            <person name="Chevrette M.G."/>
            <person name="De Carvalho L.P.S."/>
            <person name="Shen B."/>
        </authorList>
    </citation>
    <scope>NUCLEOTIDE SEQUENCE [LARGE SCALE GENOMIC DNA]</scope>
    <source>
        <strain evidence="7 8">NPDC047833</strain>
    </source>
</reference>
<protein>
    <submittedName>
        <fullName evidence="7">Polyprenyl synthetase family protein</fullName>
    </submittedName>
</protein>
<dbReference type="EMBL" id="JBEYRS010000030">
    <property type="protein sequence ID" value="MEW2367694.1"/>
    <property type="molecule type" value="Genomic_DNA"/>
</dbReference>
<dbReference type="InterPro" id="IPR033749">
    <property type="entry name" value="Polyprenyl_synt_CS"/>
</dbReference>
<dbReference type="PANTHER" id="PTHR12001">
    <property type="entry name" value="GERANYLGERANYL PYROPHOSPHATE SYNTHASE"/>
    <property type="match status" value="1"/>
</dbReference>
<evidence type="ECO:0000313" key="7">
    <source>
        <dbReference type="EMBL" id="MEW2367694.1"/>
    </source>
</evidence>
<dbReference type="Gene3D" id="1.10.600.10">
    <property type="entry name" value="Farnesyl Diphosphate Synthase"/>
    <property type="match status" value="1"/>
</dbReference>
<dbReference type="SFLD" id="SFLDS00005">
    <property type="entry name" value="Isoprenoid_Synthase_Type_I"/>
    <property type="match status" value="1"/>
</dbReference>
<sequence>MSAPTLEDRLDLHSLRRRIDSALEHYLSVKALAAQADHLPSVPVEVIRNFVFVGGKRIRPLMCVLGWHAARGQDETGPVIRAAASLELFHVFALIHDDVMDHSDTRRGHPTVHRTLAALRASDTFGQSAAILLGDMALAYSQEMLNTAGLSAGQLTAALPVVDAMRIEVINGQYMDLDSSKELTDDLQRALVVIRYKTAKYTVEHPLRLGVALAGTTPAVQAALSAYALPLGDAFQLRDDLLGVFGDPKTTGKPALDDLREGKRTALLALALRHADPDQRATLRRLVGDRDLKEEQAKTIRTILIETGARARTEELIDTQYRAALRALDRAPLPPCVLDVLHELAHTLTERTR</sequence>
<evidence type="ECO:0000256" key="6">
    <source>
        <dbReference type="RuleBase" id="RU004466"/>
    </source>
</evidence>
<gene>
    <name evidence="7" type="ORF">AB0887_37955</name>
</gene>
<dbReference type="PROSITE" id="PS00723">
    <property type="entry name" value="POLYPRENYL_SYNTHASE_1"/>
    <property type="match status" value="1"/>
</dbReference>
<comment type="caution">
    <text evidence="7">The sequence shown here is derived from an EMBL/GenBank/DDBJ whole genome shotgun (WGS) entry which is preliminary data.</text>
</comment>
<dbReference type="Proteomes" id="UP001553843">
    <property type="component" value="Unassembled WGS sequence"/>
</dbReference>
<evidence type="ECO:0000256" key="4">
    <source>
        <dbReference type="ARBA" id="ARBA00022723"/>
    </source>
</evidence>
<dbReference type="Pfam" id="PF00348">
    <property type="entry name" value="polyprenyl_synt"/>
    <property type="match status" value="1"/>
</dbReference>
<dbReference type="SFLD" id="SFLDG01017">
    <property type="entry name" value="Polyprenyl_Transferase_Like"/>
    <property type="match status" value="1"/>
</dbReference>
<accession>A0ABV3M7L2</accession>
<dbReference type="InterPro" id="IPR008949">
    <property type="entry name" value="Isoprenoid_synthase_dom_sf"/>
</dbReference>
<comment type="similarity">
    <text evidence="2 6">Belongs to the FPP/GGPP synthase family.</text>
</comment>
<evidence type="ECO:0000256" key="3">
    <source>
        <dbReference type="ARBA" id="ARBA00022679"/>
    </source>
</evidence>
<evidence type="ECO:0000256" key="2">
    <source>
        <dbReference type="ARBA" id="ARBA00006706"/>
    </source>
</evidence>
<evidence type="ECO:0000313" key="8">
    <source>
        <dbReference type="Proteomes" id="UP001553843"/>
    </source>
</evidence>
<keyword evidence="4" id="KW-0479">Metal-binding</keyword>
<dbReference type="RefSeq" id="WP_359783669.1">
    <property type="nucleotide sequence ID" value="NZ_JBEYRR010000017.1"/>
</dbReference>
<proteinExistence type="inferred from homology"/>
<comment type="cofactor">
    <cofactor evidence="1">
        <name>Mg(2+)</name>
        <dbReference type="ChEBI" id="CHEBI:18420"/>
    </cofactor>
</comment>
<organism evidence="7 8">
    <name type="scientific">Streptomyces huasconensis</name>
    <dbReference type="NCBI Taxonomy" id="1854574"/>
    <lineage>
        <taxon>Bacteria</taxon>
        <taxon>Bacillati</taxon>
        <taxon>Actinomycetota</taxon>
        <taxon>Actinomycetes</taxon>
        <taxon>Kitasatosporales</taxon>
        <taxon>Streptomycetaceae</taxon>
        <taxon>Streptomyces</taxon>
    </lineage>
</organism>
<dbReference type="InterPro" id="IPR000092">
    <property type="entry name" value="Polyprenyl_synt"/>
</dbReference>
<keyword evidence="3 6" id="KW-0808">Transferase</keyword>
<evidence type="ECO:0000256" key="5">
    <source>
        <dbReference type="ARBA" id="ARBA00022842"/>
    </source>
</evidence>
<dbReference type="PROSITE" id="PS00444">
    <property type="entry name" value="POLYPRENYL_SYNTHASE_2"/>
    <property type="match status" value="1"/>
</dbReference>
<evidence type="ECO:0000256" key="1">
    <source>
        <dbReference type="ARBA" id="ARBA00001946"/>
    </source>
</evidence>
<keyword evidence="8" id="KW-1185">Reference proteome</keyword>
<dbReference type="SUPFAM" id="SSF48576">
    <property type="entry name" value="Terpenoid synthases"/>
    <property type="match status" value="1"/>
</dbReference>
<keyword evidence="5" id="KW-0460">Magnesium</keyword>
<dbReference type="PANTHER" id="PTHR12001:SF85">
    <property type="entry name" value="SHORT CHAIN ISOPRENYL DIPHOSPHATE SYNTHASE"/>
    <property type="match status" value="1"/>
</dbReference>
<dbReference type="CDD" id="cd00685">
    <property type="entry name" value="Trans_IPPS_HT"/>
    <property type="match status" value="1"/>
</dbReference>
<name>A0ABV3M7L2_9ACTN</name>